<dbReference type="InterPro" id="IPR027417">
    <property type="entry name" value="P-loop_NTPase"/>
</dbReference>
<evidence type="ECO:0000259" key="4">
    <source>
        <dbReference type="Pfam" id="PF14550"/>
    </source>
</evidence>
<evidence type="ECO:0000313" key="5">
    <source>
        <dbReference type="EMBL" id="CAB4122105.1"/>
    </source>
</evidence>
<dbReference type="GO" id="GO:0016301">
    <property type="term" value="F:kinase activity"/>
    <property type="evidence" value="ECO:0007669"/>
    <property type="project" value="InterPro"/>
</dbReference>
<name>A0A6J5KKZ6_9CAUD</name>
<evidence type="ECO:0000259" key="3">
    <source>
        <dbReference type="Pfam" id="PF06414"/>
    </source>
</evidence>
<dbReference type="GO" id="GO:0005524">
    <property type="term" value="F:ATP binding"/>
    <property type="evidence" value="ECO:0007669"/>
    <property type="project" value="UniProtKB-KW"/>
</dbReference>
<gene>
    <name evidence="5" type="ORF">UFOVP19_56</name>
</gene>
<dbReference type="InterPro" id="IPR027924">
    <property type="entry name" value="XkdF"/>
</dbReference>
<evidence type="ECO:0000256" key="2">
    <source>
        <dbReference type="ARBA" id="ARBA00022840"/>
    </source>
</evidence>
<dbReference type="SUPFAM" id="SSF52540">
    <property type="entry name" value="P-loop containing nucleoside triphosphate hydrolases"/>
    <property type="match status" value="1"/>
</dbReference>
<proteinExistence type="predicted"/>
<organism evidence="5">
    <name type="scientific">uncultured Caudovirales phage</name>
    <dbReference type="NCBI Taxonomy" id="2100421"/>
    <lineage>
        <taxon>Viruses</taxon>
        <taxon>Duplodnaviria</taxon>
        <taxon>Heunggongvirae</taxon>
        <taxon>Uroviricota</taxon>
        <taxon>Caudoviricetes</taxon>
        <taxon>Peduoviridae</taxon>
        <taxon>Maltschvirus</taxon>
        <taxon>Maltschvirus maltsch</taxon>
    </lineage>
</organism>
<reference evidence="5" key="1">
    <citation type="submission" date="2020-04" db="EMBL/GenBank/DDBJ databases">
        <authorList>
            <person name="Chiriac C."/>
            <person name="Salcher M."/>
            <person name="Ghai R."/>
            <person name="Kavagutti S V."/>
        </authorList>
    </citation>
    <scope>NUCLEOTIDE SEQUENCE</scope>
</reference>
<protein>
    <submittedName>
        <fullName evidence="5">Zeta toxin domain containing protein</fullName>
    </submittedName>
</protein>
<accession>A0A6J5KKZ6</accession>
<feature type="domain" description="Phage-like element PBSX protein XkdF" evidence="4">
    <location>
        <begin position="79"/>
        <end position="169"/>
    </location>
</feature>
<dbReference type="EMBL" id="LR796158">
    <property type="protein sequence ID" value="CAB4122105.1"/>
    <property type="molecule type" value="Genomic_DNA"/>
</dbReference>
<dbReference type="Gene3D" id="3.40.50.300">
    <property type="entry name" value="P-loop containing nucleotide triphosphate hydrolases"/>
    <property type="match status" value="1"/>
</dbReference>
<sequence>MELPLYMLEISDDLMDDAEVQFVSLVDRPAIQKNWNAFKNEQKFQIISEDKHIISGCAMLADTPIFRSDATFGDYYVAFSKDTITKIVQKYFKKGYQNNVNLMHDPNQIETGVTMFESFISDKSRGIPPMVGFEDAPDGSWFCSMLVENDAVWQQVKEGKINGFSIEGIFNYAPKVSQESQTMSEIYKILSEVDFGGVGSGRHPEGGSTNDNTSTDAAASAIAAQYAKDAQASVAKLMSSSSLDTHKLYQDKEGNYNPERTAFHKSIVTDKLSQGSTNLGTSFFLGGAPATGKSSLEKSGQVVYPQGILRVDPDNIKASLPEYNHMTSSKIPEAAAKVHEESSKITKDVIHNASSNKFDAVIDTVGDGTFEKVAEKAQQQKDAGKRVIAHYVTTDVQTSLDRAQHRATQTGRTVPADYIKDMHKEISTIFPKLAANNTFNELHLYDNNGTSPKLIYSKKDGKETILDKKAYKSFLDKAKG</sequence>
<keyword evidence="1" id="KW-0547">Nucleotide-binding</keyword>
<feature type="domain" description="Zeta toxin" evidence="3">
    <location>
        <begin position="282"/>
        <end position="450"/>
    </location>
</feature>
<dbReference type="Pfam" id="PF14550">
    <property type="entry name" value="Peptidase_S78_2"/>
    <property type="match status" value="1"/>
</dbReference>
<dbReference type="Pfam" id="PF06414">
    <property type="entry name" value="Zeta_toxin"/>
    <property type="match status" value="1"/>
</dbReference>
<keyword evidence="2" id="KW-0067">ATP-binding</keyword>
<evidence type="ECO:0000256" key="1">
    <source>
        <dbReference type="ARBA" id="ARBA00022741"/>
    </source>
</evidence>
<dbReference type="InterPro" id="IPR010488">
    <property type="entry name" value="Zeta_toxin_domain"/>
</dbReference>